<reference evidence="1 2" key="1">
    <citation type="submission" date="2016-07" db="EMBL/GenBank/DDBJ databases">
        <title>Draft genome of Streptomyces diastatochromogenes.</title>
        <authorList>
            <person name="Podduturi R."/>
            <person name="Lukassen M.B."/>
            <person name="Clausen N."/>
            <person name="Nielsen J.L."/>
            <person name="Jorgensen N.O."/>
        </authorList>
    </citation>
    <scope>NUCLEOTIDE SEQUENCE [LARGE SCALE GENOMIC DNA]</scope>
    <source>
        <strain evidence="1 2">DSM 40608</strain>
    </source>
</reference>
<dbReference type="AlphaFoldDB" id="A0A233S793"/>
<dbReference type="RefSeq" id="WP_094220010.1">
    <property type="nucleotide sequence ID" value="NZ_MCGQ01000029.1"/>
</dbReference>
<dbReference type="Proteomes" id="UP000215483">
    <property type="component" value="Unassembled WGS sequence"/>
</dbReference>
<dbReference type="OrthoDB" id="3478973at2"/>
<sequence>MGGTSEQQNAVTLLWQEHLVAPFPPRLRTADPAGVDVVLLDAGIAGCVSVWRKNGGRLDAGRQRTLLHCARELERALPLVTDAEELRYLLRLRRLAELTAAH</sequence>
<comment type="caution">
    <text evidence="1">The sequence shown here is derived from an EMBL/GenBank/DDBJ whole genome shotgun (WGS) entry which is preliminary data.</text>
</comment>
<organism evidence="1 2">
    <name type="scientific">Streptomyces diastatochromogenes</name>
    <dbReference type="NCBI Taxonomy" id="42236"/>
    <lineage>
        <taxon>Bacteria</taxon>
        <taxon>Bacillati</taxon>
        <taxon>Actinomycetota</taxon>
        <taxon>Actinomycetes</taxon>
        <taxon>Kitasatosporales</taxon>
        <taxon>Streptomycetaceae</taxon>
        <taxon>Streptomyces</taxon>
    </lineage>
</organism>
<accession>A0A233S793</accession>
<name>A0A233S793_STRDA</name>
<evidence type="ECO:0000313" key="2">
    <source>
        <dbReference type="Proteomes" id="UP000215483"/>
    </source>
</evidence>
<protein>
    <submittedName>
        <fullName evidence="1">Uncharacterized protein</fullName>
    </submittedName>
</protein>
<evidence type="ECO:0000313" key="1">
    <source>
        <dbReference type="EMBL" id="OXY91548.1"/>
    </source>
</evidence>
<dbReference type="EMBL" id="MCGQ01000029">
    <property type="protein sequence ID" value="OXY91548.1"/>
    <property type="molecule type" value="Genomic_DNA"/>
</dbReference>
<keyword evidence="2" id="KW-1185">Reference proteome</keyword>
<proteinExistence type="predicted"/>
<gene>
    <name evidence="1" type="ORF">BEK98_30230</name>
</gene>